<dbReference type="PANTHER" id="PTHR22744:SF17">
    <property type="entry name" value="BTB DOMAIN-CONTAINING PROTEIN"/>
    <property type="match status" value="1"/>
</dbReference>
<name>A0ABN8NDA0_9CNID</name>
<dbReference type="Proteomes" id="UP001159427">
    <property type="component" value="Unassembled WGS sequence"/>
</dbReference>
<dbReference type="CDD" id="cd18186">
    <property type="entry name" value="BTB_POZ_ZBTB_KLHL-like"/>
    <property type="match status" value="1"/>
</dbReference>
<sequence length="291" mass="33399">MASASKRKRTDKKATVLDFSKPWKSSDIVFLVENKRFHVHRNVLALWSPVFEAMFTSNFSEKKKGEIRLPGKKASSFKTLLLMIYPPSKQEITLHTWKDILELAHEYQIDSILRKCEDFIDDMMPCEGMDVVSTLILAQKYNLEFLKNKCISCAINYLSFKELKEHELFDEIEPGNYNEMLEGIIFAKEVKQRRAKERAEAIKVFQKRGLKKVDDIAKLLLKHVSYKSCMEGRDINAVAKDDAVEGLALTLKLNGTPHNCPGMDNIVCPDMSDVLQLLRQLKGLLTSVFHK</sequence>
<dbReference type="SUPFAM" id="SSF54695">
    <property type="entry name" value="POZ domain"/>
    <property type="match status" value="1"/>
</dbReference>
<reference evidence="2 3" key="1">
    <citation type="submission" date="2022-05" db="EMBL/GenBank/DDBJ databases">
        <authorList>
            <consortium name="Genoscope - CEA"/>
            <person name="William W."/>
        </authorList>
    </citation>
    <scope>NUCLEOTIDE SEQUENCE [LARGE SCALE GENOMIC DNA]</scope>
</reference>
<evidence type="ECO:0000313" key="2">
    <source>
        <dbReference type="EMBL" id="CAH3045342.1"/>
    </source>
</evidence>
<evidence type="ECO:0000313" key="3">
    <source>
        <dbReference type="Proteomes" id="UP001159427"/>
    </source>
</evidence>
<organism evidence="2 3">
    <name type="scientific">Porites evermanni</name>
    <dbReference type="NCBI Taxonomy" id="104178"/>
    <lineage>
        <taxon>Eukaryota</taxon>
        <taxon>Metazoa</taxon>
        <taxon>Cnidaria</taxon>
        <taxon>Anthozoa</taxon>
        <taxon>Hexacorallia</taxon>
        <taxon>Scleractinia</taxon>
        <taxon>Fungiina</taxon>
        <taxon>Poritidae</taxon>
        <taxon>Porites</taxon>
    </lineage>
</organism>
<accession>A0ABN8NDA0</accession>
<dbReference type="InterPro" id="IPR000210">
    <property type="entry name" value="BTB/POZ_dom"/>
</dbReference>
<dbReference type="PANTHER" id="PTHR22744">
    <property type="entry name" value="HELIX LOOP HELIX PROTEIN 21-RELATED"/>
    <property type="match status" value="1"/>
</dbReference>
<proteinExistence type="predicted"/>
<keyword evidence="3" id="KW-1185">Reference proteome</keyword>
<dbReference type="EMBL" id="CALNXI010000769">
    <property type="protein sequence ID" value="CAH3045342.1"/>
    <property type="molecule type" value="Genomic_DNA"/>
</dbReference>
<dbReference type="Pfam" id="PF00651">
    <property type="entry name" value="BTB"/>
    <property type="match status" value="1"/>
</dbReference>
<protein>
    <recommendedName>
        <fullName evidence="1">BTB domain-containing protein</fullName>
    </recommendedName>
</protein>
<dbReference type="InterPro" id="IPR011333">
    <property type="entry name" value="SKP1/BTB/POZ_sf"/>
</dbReference>
<dbReference type="PROSITE" id="PS50097">
    <property type="entry name" value="BTB"/>
    <property type="match status" value="1"/>
</dbReference>
<evidence type="ECO:0000259" key="1">
    <source>
        <dbReference type="PROSITE" id="PS50097"/>
    </source>
</evidence>
<dbReference type="SMART" id="SM00225">
    <property type="entry name" value="BTB"/>
    <property type="match status" value="1"/>
</dbReference>
<comment type="caution">
    <text evidence="2">The sequence shown here is derived from an EMBL/GenBank/DDBJ whole genome shotgun (WGS) entry which is preliminary data.</text>
</comment>
<feature type="domain" description="BTB" evidence="1">
    <location>
        <begin position="26"/>
        <end position="85"/>
    </location>
</feature>
<gene>
    <name evidence="2" type="ORF">PEVE_00041020</name>
</gene>
<dbReference type="Gene3D" id="3.30.710.10">
    <property type="entry name" value="Potassium Channel Kv1.1, Chain A"/>
    <property type="match status" value="1"/>
</dbReference>